<proteinExistence type="inferred from homology"/>
<evidence type="ECO:0000256" key="3">
    <source>
        <dbReference type="ARBA" id="ARBA00022490"/>
    </source>
</evidence>
<dbReference type="AlphaFoldDB" id="A0A5J6MLP0"/>
<dbReference type="RefSeq" id="WP_151178452.1">
    <property type="nucleotide sequence ID" value="NZ_CP042906.1"/>
</dbReference>
<evidence type="ECO:0000256" key="5">
    <source>
        <dbReference type="ARBA" id="ARBA00023186"/>
    </source>
</evidence>
<evidence type="ECO:0000256" key="4">
    <source>
        <dbReference type="ARBA" id="ARBA00022795"/>
    </source>
</evidence>
<dbReference type="SUPFAM" id="SSF101116">
    <property type="entry name" value="Flagellar export chaperone FliS"/>
    <property type="match status" value="1"/>
</dbReference>
<keyword evidence="5" id="KW-0143">Chaperone</keyword>
<sequence>MNGTTAYLARELSAASPAKRVAMLIDRAIGSLGEAVQAIERGDIQGRWNANQRATNIIETLWRTLDLEKGGEIAANLEKLYSFMLNRLTQVDLKNDPAPAREVATLLEPLRRSWHELVQREAQAAAAQRPNPSDNAGPDRRMTVSA</sequence>
<reference evidence="8 9" key="1">
    <citation type="submission" date="2019-08" db="EMBL/GenBank/DDBJ databases">
        <title>Hyperibacter terrae gen. nov., sp. nov. and Hyperibacter viscosus sp. nov., two new members in the family Rhodospirillaceae isolated from the rhizosphere of Hypericum perforatum.</title>
        <authorList>
            <person name="Noviana Z."/>
        </authorList>
    </citation>
    <scope>NUCLEOTIDE SEQUENCE [LARGE SCALE GENOMIC DNA]</scope>
    <source>
        <strain evidence="8 9">R5913</strain>
    </source>
</reference>
<dbReference type="CDD" id="cd16098">
    <property type="entry name" value="FliS"/>
    <property type="match status" value="1"/>
</dbReference>
<dbReference type="Pfam" id="PF02561">
    <property type="entry name" value="FliS"/>
    <property type="match status" value="1"/>
</dbReference>
<dbReference type="PIRSF" id="PIRSF039090">
    <property type="entry name" value="Flis"/>
    <property type="match status" value="1"/>
</dbReference>
<keyword evidence="4 6" id="KW-1005">Bacterial flagellum biogenesis</keyword>
<dbReference type="GO" id="GO:0071973">
    <property type="term" value="P:bacterial-type flagellum-dependent cell motility"/>
    <property type="evidence" value="ECO:0007669"/>
    <property type="project" value="TreeGrafter"/>
</dbReference>
<dbReference type="KEGG" id="htq:FRZ44_35780"/>
<evidence type="ECO:0000256" key="7">
    <source>
        <dbReference type="SAM" id="MobiDB-lite"/>
    </source>
</evidence>
<dbReference type="InterPro" id="IPR036584">
    <property type="entry name" value="FliS_sf"/>
</dbReference>
<dbReference type="Gene3D" id="1.20.120.340">
    <property type="entry name" value="Flagellar protein FliS"/>
    <property type="match status" value="1"/>
</dbReference>
<keyword evidence="3 6" id="KW-0963">Cytoplasm</keyword>
<dbReference type="OrthoDB" id="7355300at2"/>
<dbReference type="Proteomes" id="UP000326202">
    <property type="component" value="Chromosome"/>
</dbReference>
<evidence type="ECO:0000256" key="1">
    <source>
        <dbReference type="ARBA" id="ARBA00004514"/>
    </source>
</evidence>
<dbReference type="NCBIfam" id="TIGR00208">
    <property type="entry name" value="fliS"/>
    <property type="match status" value="1"/>
</dbReference>
<dbReference type="EMBL" id="CP042906">
    <property type="protein sequence ID" value="QEX18273.1"/>
    <property type="molecule type" value="Genomic_DNA"/>
</dbReference>
<gene>
    <name evidence="8" type="ORF">FRZ44_35780</name>
</gene>
<name>A0A5J6MLP0_9PROT</name>
<protein>
    <recommendedName>
        <fullName evidence="6">Flagellar secretion chaperone FliS</fullName>
    </recommendedName>
</protein>
<comment type="similarity">
    <text evidence="2 6">Belongs to the FliS family.</text>
</comment>
<feature type="compositionally biased region" description="Basic and acidic residues" evidence="7">
    <location>
        <begin position="137"/>
        <end position="146"/>
    </location>
</feature>
<accession>A0A5J6MLP0</accession>
<dbReference type="PANTHER" id="PTHR34773">
    <property type="entry name" value="FLAGELLAR SECRETION CHAPERONE FLIS"/>
    <property type="match status" value="1"/>
</dbReference>
<dbReference type="InterPro" id="IPR003713">
    <property type="entry name" value="FliS"/>
</dbReference>
<keyword evidence="9" id="KW-1185">Reference proteome</keyword>
<dbReference type="PANTHER" id="PTHR34773:SF1">
    <property type="entry name" value="FLAGELLAR SECRETION CHAPERONE FLIS"/>
    <property type="match status" value="1"/>
</dbReference>
<dbReference type="GO" id="GO:0005829">
    <property type="term" value="C:cytosol"/>
    <property type="evidence" value="ECO:0007669"/>
    <property type="project" value="UniProtKB-SubCell"/>
</dbReference>
<comment type="subcellular location">
    <subcellularLocation>
        <location evidence="1 6">Cytoplasm</location>
        <location evidence="1 6">Cytosol</location>
    </subcellularLocation>
</comment>
<evidence type="ECO:0000313" key="8">
    <source>
        <dbReference type="EMBL" id="QEX18273.1"/>
    </source>
</evidence>
<feature type="region of interest" description="Disordered" evidence="7">
    <location>
        <begin position="119"/>
        <end position="146"/>
    </location>
</feature>
<evidence type="ECO:0000256" key="2">
    <source>
        <dbReference type="ARBA" id="ARBA00008787"/>
    </source>
</evidence>
<evidence type="ECO:0000313" key="9">
    <source>
        <dbReference type="Proteomes" id="UP000326202"/>
    </source>
</evidence>
<dbReference type="GO" id="GO:0044780">
    <property type="term" value="P:bacterial-type flagellum assembly"/>
    <property type="evidence" value="ECO:0007669"/>
    <property type="project" value="InterPro"/>
</dbReference>
<organism evidence="8 9">
    <name type="scientific">Hypericibacter terrae</name>
    <dbReference type="NCBI Taxonomy" id="2602015"/>
    <lineage>
        <taxon>Bacteria</taxon>
        <taxon>Pseudomonadati</taxon>
        <taxon>Pseudomonadota</taxon>
        <taxon>Alphaproteobacteria</taxon>
        <taxon>Rhodospirillales</taxon>
        <taxon>Dongiaceae</taxon>
        <taxon>Hypericibacter</taxon>
    </lineage>
</organism>
<evidence type="ECO:0000256" key="6">
    <source>
        <dbReference type="PIRNR" id="PIRNR039090"/>
    </source>
</evidence>